<proteinExistence type="predicted"/>
<sequence>MKGHTIEECRCLKDKIQTLIDTKVIVAKEPAPNVRNKPLPDHKGSGIHMIEIEDDWDPKGSIGLITKGDKPKEPAVTLNPIIVQIQPSEGDVVNISVPFEFEAPPAEVQKPIVVEFETPMAPALVEVTVLPRRMPIPVTMTDITPFQTNAIPWDYTAESRRKGKVRTGEATAAQGMTRTDSVYTLEHLAESSKQASGRTIQTGPDDLWRKIRAKEYTVAEQLSKTPAQISILALLQSSEAHKNALMKILNEAYVPSNITGGEMANMVGQCEDHFITRILVDGGSSLNICPLVTLRTVGKGLHEIKDGAISVKAFDGSQRSTLGEISLCLQMGPTWFDVDFQVIDVPASYNLLLGRPWIHAAGAVASTLHQAMKFG</sequence>
<organism evidence="1">
    <name type="scientific">Nicotiana tabacum</name>
    <name type="common">Common tobacco</name>
    <dbReference type="NCBI Taxonomy" id="4097"/>
    <lineage>
        <taxon>Eukaryota</taxon>
        <taxon>Viridiplantae</taxon>
        <taxon>Streptophyta</taxon>
        <taxon>Embryophyta</taxon>
        <taxon>Tracheophyta</taxon>
        <taxon>Spermatophyta</taxon>
        <taxon>Magnoliopsida</taxon>
        <taxon>eudicotyledons</taxon>
        <taxon>Gunneridae</taxon>
        <taxon>Pentapetalae</taxon>
        <taxon>asterids</taxon>
        <taxon>lamiids</taxon>
        <taxon>Solanales</taxon>
        <taxon>Solanaceae</taxon>
        <taxon>Nicotianoideae</taxon>
        <taxon>Nicotianeae</taxon>
        <taxon>Nicotiana</taxon>
    </lineage>
</organism>
<dbReference type="PANTHER" id="PTHR32108:SF10">
    <property type="entry name" value="G-PATCH DOMAIN-CONTAINING PROTEIN"/>
    <property type="match status" value="1"/>
</dbReference>
<dbReference type="RefSeq" id="XP_016482083.1">
    <property type="nucleotide sequence ID" value="XM_016626597.1"/>
</dbReference>
<dbReference type="InterPro" id="IPR021109">
    <property type="entry name" value="Peptidase_aspartic_dom_sf"/>
</dbReference>
<dbReference type="PaxDb" id="4097-A0A1S4AZX1"/>
<dbReference type="PANTHER" id="PTHR32108">
    <property type="entry name" value="DNA-DIRECTED RNA POLYMERASE SUBUNIT ALPHA"/>
    <property type="match status" value="1"/>
</dbReference>
<reference evidence="1" key="1">
    <citation type="submission" date="2025-08" db="UniProtKB">
        <authorList>
            <consortium name="RefSeq"/>
        </authorList>
    </citation>
    <scope>IDENTIFICATION</scope>
</reference>
<dbReference type="AlphaFoldDB" id="A0A1S4AZX1"/>
<accession>A0A1S4AZX1</accession>
<evidence type="ECO:0000313" key="1">
    <source>
        <dbReference type="RefSeq" id="XP_016482083.1"/>
    </source>
</evidence>
<dbReference type="CDD" id="cd00303">
    <property type="entry name" value="retropepsin_like"/>
    <property type="match status" value="1"/>
</dbReference>
<dbReference type="KEGG" id="nta:107803001"/>
<name>A0A1S4AZX1_TOBAC</name>
<gene>
    <name evidence="1" type="primary">LOC107803001</name>
</gene>
<dbReference type="Gene3D" id="2.40.70.10">
    <property type="entry name" value="Acid Proteases"/>
    <property type="match status" value="1"/>
</dbReference>
<dbReference type="OrthoDB" id="1227400at2759"/>
<protein>
    <submittedName>
        <fullName evidence="1">Uncharacterized protein</fullName>
    </submittedName>
</protein>